<reference evidence="1" key="2">
    <citation type="submission" date="2022-06" db="UniProtKB">
        <authorList>
            <consortium name="EnsemblMetazoa"/>
        </authorList>
    </citation>
    <scope>IDENTIFICATION</scope>
    <source>
        <strain evidence="1">PS312</strain>
    </source>
</reference>
<dbReference type="PANTHER" id="PTHR22943:SF248">
    <property type="entry name" value="SEVEN TM RECEPTOR"/>
    <property type="match status" value="1"/>
</dbReference>
<dbReference type="Proteomes" id="UP000005239">
    <property type="component" value="Unassembled WGS sequence"/>
</dbReference>
<reference evidence="2" key="1">
    <citation type="journal article" date="2008" name="Nat. Genet.">
        <title>The Pristionchus pacificus genome provides a unique perspective on nematode lifestyle and parasitism.</title>
        <authorList>
            <person name="Dieterich C."/>
            <person name="Clifton S.W."/>
            <person name="Schuster L.N."/>
            <person name="Chinwalla A."/>
            <person name="Delehaunty K."/>
            <person name="Dinkelacker I."/>
            <person name="Fulton L."/>
            <person name="Fulton R."/>
            <person name="Godfrey J."/>
            <person name="Minx P."/>
            <person name="Mitreva M."/>
            <person name="Roeseler W."/>
            <person name="Tian H."/>
            <person name="Witte H."/>
            <person name="Yang S.P."/>
            <person name="Wilson R.K."/>
            <person name="Sommer R.J."/>
        </authorList>
    </citation>
    <scope>NUCLEOTIDE SEQUENCE [LARGE SCALE GENOMIC DNA]</scope>
    <source>
        <strain evidence="2">PS312</strain>
    </source>
</reference>
<organism evidence="1 2">
    <name type="scientific">Pristionchus pacificus</name>
    <name type="common">Parasitic nematode worm</name>
    <dbReference type="NCBI Taxonomy" id="54126"/>
    <lineage>
        <taxon>Eukaryota</taxon>
        <taxon>Metazoa</taxon>
        <taxon>Ecdysozoa</taxon>
        <taxon>Nematoda</taxon>
        <taxon>Chromadorea</taxon>
        <taxon>Rhabditida</taxon>
        <taxon>Rhabditina</taxon>
        <taxon>Diplogasteromorpha</taxon>
        <taxon>Diplogasteroidea</taxon>
        <taxon>Neodiplogasteridae</taxon>
        <taxon>Pristionchus</taxon>
    </lineage>
</organism>
<protein>
    <submittedName>
        <fullName evidence="1">G protein-coupled receptor</fullName>
    </submittedName>
</protein>
<keyword evidence="2" id="KW-1185">Reference proteome</keyword>
<accession>A0A2A6C3H4</accession>
<evidence type="ECO:0000313" key="2">
    <source>
        <dbReference type="Proteomes" id="UP000005239"/>
    </source>
</evidence>
<dbReference type="AlphaFoldDB" id="A0A2A6C3H4"/>
<dbReference type="SUPFAM" id="SSF81321">
    <property type="entry name" value="Family A G protein-coupled receptor-like"/>
    <property type="match status" value="1"/>
</dbReference>
<proteinExistence type="predicted"/>
<dbReference type="PANTHER" id="PTHR22943">
    <property type="entry name" value="7-TRANSMEMBRANE DOMAIN RECEPTOR C.ELEGANS"/>
    <property type="match status" value="1"/>
</dbReference>
<evidence type="ECO:0000313" key="1">
    <source>
        <dbReference type="EnsemblMetazoa" id="PPA40628.1"/>
    </source>
</evidence>
<gene>
    <name evidence="1" type="primary">WBGene00278997</name>
</gene>
<dbReference type="OrthoDB" id="5831622at2759"/>
<dbReference type="Pfam" id="PF10326">
    <property type="entry name" value="7TM_GPCR_Str"/>
    <property type="match status" value="1"/>
</dbReference>
<dbReference type="EnsemblMetazoa" id="PPA40628.1">
    <property type="protein sequence ID" value="PPA40628.1"/>
    <property type="gene ID" value="WBGene00278997"/>
</dbReference>
<sequence>MADLPAYWFFISDPFHVFFYRSTAAMSIISNMVLIITIRTNTTIQMDNYRYLLFCFAVGDMISSLSHSWISPIVHLTEHGFFFFPKHANDLKSENATLGKIVCLFYVMTYYETFNVLAFHFIYRYRVIVQGKLHEWTVSWRLGHWLVAAIIFMVVHASFLLWGISFSICSSKNKQPENSMKTLYRSLDSSTYVNLYGVNTSDPTVGYVVIEFRVRLNR</sequence>
<dbReference type="InterPro" id="IPR019428">
    <property type="entry name" value="7TM_GPCR_serpentine_rcpt_Str"/>
</dbReference>
<name>A0A2A6C3H4_PRIPA</name>
<accession>A0A8R1UWK6</accession>